<organism evidence="16 17">
    <name type="scientific">Streptomyces pactum</name>
    <dbReference type="NCBI Taxonomy" id="68249"/>
    <lineage>
        <taxon>Bacteria</taxon>
        <taxon>Bacillati</taxon>
        <taxon>Actinomycetota</taxon>
        <taxon>Actinomycetes</taxon>
        <taxon>Kitasatosporales</taxon>
        <taxon>Streptomycetaceae</taxon>
        <taxon>Streptomyces</taxon>
    </lineage>
</organism>
<evidence type="ECO:0000256" key="4">
    <source>
        <dbReference type="ARBA" id="ARBA00008954"/>
    </source>
</evidence>
<evidence type="ECO:0000256" key="3">
    <source>
        <dbReference type="ARBA" id="ARBA00004946"/>
    </source>
</evidence>
<proteinExistence type="inferred from homology"/>
<evidence type="ECO:0000256" key="14">
    <source>
        <dbReference type="RuleBase" id="RU003560"/>
    </source>
</evidence>
<dbReference type="Gene3D" id="3.40.640.10">
    <property type="entry name" value="Type I PLP-dependent aspartate aminotransferase-like (Major domain)"/>
    <property type="match status" value="1"/>
</dbReference>
<comment type="similarity">
    <text evidence="4 14">Belongs to the class-III pyridoxal-phosphate-dependent aminotransferase family.</text>
</comment>
<sequence>MAESACRGLAPRGRNAGPTPGEGAPAEASARACGEAPARARTGQESAPRRQSARESAARTYARALPVVPVRARGLTIEGADGRRYLDCVSGAGTLALGHNHPVVLEAIRKVLDSGAPLQVMDLATPVEDAFVTELLRTLPPGLAAHARVRFCGPSGTDPVATAVGLVRAATGRNQVIAFTGAHQAAAQACAGPGEARRAPLPYPQDRHCPFGVGGERGAELASHWAESVLDDRRSGEPLPAGMVLEPVQSEGGVLPAPDAWMRRMRRVTAERSIPLIADETETGVARTGVFWAVEHSGVVPDVLILSKAIGGSLPLAAVVHRDGLHTGEPGAGTFRGNQLALAAGAATLAHVREHRLAEHAAVLGARMLTRLRGLAGEFRCVGDVRGRGLMIGVELVAPDGARETRANGTGTGPVPGTRPAAETAAAVQRECLRRGLIVDLAGPSGSVVRLLPPLIVTEEQMSAVLDRLADAVEAVERSHGDHAPPHGARAAR</sequence>
<dbReference type="InterPro" id="IPR005814">
    <property type="entry name" value="Aminotrans_3"/>
</dbReference>
<dbReference type="InterPro" id="IPR015422">
    <property type="entry name" value="PyrdxlP-dep_Trfase_small"/>
</dbReference>
<accession>A0A1S6J5Z6</accession>
<feature type="region of interest" description="Disordered" evidence="15">
    <location>
        <begin position="1"/>
        <end position="58"/>
    </location>
</feature>
<comment type="pathway">
    <text evidence="3">Amine and polyamine biosynthesis; ectoine biosynthesis; L-ectoine from L-aspartate 4-semialdehyde: step 1/3.</text>
</comment>
<evidence type="ECO:0000256" key="2">
    <source>
        <dbReference type="ARBA" id="ARBA00002189"/>
    </source>
</evidence>
<keyword evidence="17" id="KW-1185">Reference proteome</keyword>
<dbReference type="GO" id="GO:0045303">
    <property type="term" value="F:diaminobutyrate-2-oxoglutarate transaminase activity"/>
    <property type="evidence" value="ECO:0007669"/>
    <property type="project" value="UniProtKB-EC"/>
</dbReference>
<dbReference type="Proteomes" id="UP000189443">
    <property type="component" value="Chromosome"/>
</dbReference>
<comment type="catalytic activity">
    <reaction evidence="13">
        <text>L-2,4-diaminobutanoate + 2-oxoglutarate = L-aspartate 4-semialdehyde + L-glutamate</text>
        <dbReference type="Rhea" id="RHEA:11160"/>
        <dbReference type="ChEBI" id="CHEBI:16810"/>
        <dbReference type="ChEBI" id="CHEBI:29985"/>
        <dbReference type="ChEBI" id="CHEBI:58761"/>
        <dbReference type="ChEBI" id="CHEBI:537519"/>
        <dbReference type="EC" id="2.6.1.76"/>
    </reaction>
</comment>
<evidence type="ECO:0000256" key="7">
    <source>
        <dbReference type="ARBA" id="ARBA00022576"/>
    </source>
</evidence>
<evidence type="ECO:0000313" key="17">
    <source>
        <dbReference type="Proteomes" id="UP000189443"/>
    </source>
</evidence>
<dbReference type="KEGG" id="spac:B1H29_09770"/>
<dbReference type="InterPro" id="IPR004637">
    <property type="entry name" value="Dat"/>
</dbReference>
<evidence type="ECO:0000256" key="11">
    <source>
        <dbReference type="ARBA" id="ARBA00030665"/>
    </source>
</evidence>
<evidence type="ECO:0000256" key="1">
    <source>
        <dbReference type="ARBA" id="ARBA00001933"/>
    </source>
</evidence>
<dbReference type="Gene3D" id="3.90.1150.10">
    <property type="entry name" value="Aspartate Aminotransferase, domain 1"/>
    <property type="match status" value="1"/>
</dbReference>
<dbReference type="OrthoDB" id="9801052at2"/>
<dbReference type="AlphaFoldDB" id="A0A1S6J5Z6"/>
<keyword evidence="8 16" id="KW-0808">Transferase</keyword>
<keyword evidence="9 14" id="KW-0663">Pyridoxal phosphate</keyword>
<evidence type="ECO:0000256" key="8">
    <source>
        <dbReference type="ARBA" id="ARBA00022679"/>
    </source>
</evidence>
<protein>
    <recommendedName>
        <fullName evidence="6">Diaminobutyrate--2-oxoglutarate transaminase</fullName>
        <ecNumber evidence="5">2.6.1.76</ecNumber>
    </recommendedName>
    <alternativeName>
        <fullName evidence="11">DABA aminotransferase</fullName>
    </alternativeName>
    <alternativeName>
        <fullName evidence="12">Diaminobutyrate--2-oxoglutarate aminotransferase</fullName>
    </alternativeName>
    <alternativeName>
        <fullName evidence="10">L-2,4-diaminobutyric acid transaminase</fullName>
    </alternativeName>
</protein>
<name>A0A1S6J5Z6_9ACTN</name>
<evidence type="ECO:0000256" key="15">
    <source>
        <dbReference type="SAM" id="MobiDB-lite"/>
    </source>
</evidence>
<dbReference type="InterPro" id="IPR015421">
    <property type="entry name" value="PyrdxlP-dep_Trfase_major"/>
</dbReference>
<dbReference type="PANTHER" id="PTHR43552">
    <property type="entry name" value="DIAMINOBUTYRATE--2-OXOGLUTARATE AMINOTRANSFERASE"/>
    <property type="match status" value="1"/>
</dbReference>
<dbReference type="SUPFAM" id="SSF53383">
    <property type="entry name" value="PLP-dependent transferases"/>
    <property type="match status" value="1"/>
</dbReference>
<reference evidence="16 17" key="1">
    <citation type="submission" date="2017-02" db="EMBL/GenBank/DDBJ databases">
        <title>Streptomyces pactum ACT12 Genome sequencing and assembly.</title>
        <authorList>
            <person name="Xue Q."/>
            <person name="Yan X."/>
            <person name="Jia L."/>
            <person name="Yan H."/>
        </authorList>
    </citation>
    <scope>NUCLEOTIDE SEQUENCE [LARGE SCALE GENOMIC DNA]</scope>
    <source>
        <strain evidence="16 17">ACT12</strain>
    </source>
</reference>
<dbReference type="GO" id="GO:0030170">
    <property type="term" value="F:pyridoxal phosphate binding"/>
    <property type="evidence" value="ECO:0007669"/>
    <property type="project" value="InterPro"/>
</dbReference>
<dbReference type="PANTHER" id="PTHR43552:SF1">
    <property type="entry name" value="DIAMINOBUTYRATE--2-OXOGLUTARATE AMINOTRANSFERASE"/>
    <property type="match status" value="1"/>
</dbReference>
<dbReference type="EMBL" id="CP019724">
    <property type="protein sequence ID" value="AQS67174.1"/>
    <property type="molecule type" value="Genomic_DNA"/>
</dbReference>
<evidence type="ECO:0000256" key="9">
    <source>
        <dbReference type="ARBA" id="ARBA00022898"/>
    </source>
</evidence>
<evidence type="ECO:0000313" key="16">
    <source>
        <dbReference type="EMBL" id="AQS67174.1"/>
    </source>
</evidence>
<evidence type="ECO:0000256" key="6">
    <source>
        <dbReference type="ARBA" id="ARBA00014798"/>
    </source>
</evidence>
<dbReference type="RefSeq" id="WP_055419869.1">
    <property type="nucleotide sequence ID" value="NZ_CP019724.1"/>
</dbReference>
<dbReference type="CDD" id="cd00610">
    <property type="entry name" value="OAT_like"/>
    <property type="match status" value="1"/>
</dbReference>
<gene>
    <name evidence="16" type="ORF">B1H29_09770</name>
</gene>
<evidence type="ECO:0000256" key="10">
    <source>
        <dbReference type="ARBA" id="ARBA00029744"/>
    </source>
</evidence>
<dbReference type="Pfam" id="PF00202">
    <property type="entry name" value="Aminotran_3"/>
    <property type="match status" value="1"/>
</dbReference>
<evidence type="ECO:0000256" key="13">
    <source>
        <dbReference type="ARBA" id="ARBA00049111"/>
    </source>
</evidence>
<evidence type="ECO:0000256" key="12">
    <source>
        <dbReference type="ARBA" id="ARBA00031476"/>
    </source>
</evidence>
<dbReference type="InterPro" id="IPR015424">
    <property type="entry name" value="PyrdxlP-dep_Trfase"/>
</dbReference>
<dbReference type="EC" id="2.6.1.76" evidence="5"/>
<comment type="function">
    <text evidence="2">Catalyzes reversively the conversion of L-aspartate beta-semialdehyde (ASA) to L-2,4-diaminobutyrate (DABA) by transamination with L-glutamate.</text>
</comment>
<comment type="cofactor">
    <cofactor evidence="1">
        <name>pyridoxal 5'-phosphate</name>
        <dbReference type="ChEBI" id="CHEBI:597326"/>
    </cofactor>
</comment>
<keyword evidence="7 16" id="KW-0032">Aminotransferase</keyword>
<dbReference type="PIRSF" id="PIRSF000521">
    <property type="entry name" value="Transaminase_4ab_Lys_Orn"/>
    <property type="match status" value="1"/>
</dbReference>
<evidence type="ECO:0000256" key="5">
    <source>
        <dbReference type="ARBA" id="ARBA00013155"/>
    </source>
</evidence>